<dbReference type="Proteomes" id="UP001556367">
    <property type="component" value="Unassembled WGS sequence"/>
</dbReference>
<name>A0ABR3JMU9_9AGAR</name>
<sequence length="82" mass="9157">MAFSEAPDAFSSDAERLKYSQELAAYTLRQWTAARQSLERQRQAKADDQPFMTPTELALKRAAAKQKKAEQSLPAVSRAVKA</sequence>
<gene>
    <name evidence="1" type="ORF">HGRIS_002953</name>
</gene>
<reference evidence="2" key="1">
    <citation type="submission" date="2024-06" db="EMBL/GenBank/DDBJ databases">
        <title>Multi-omics analyses provide insights into the biosynthesis of the anticancer antibiotic pleurotin in Hohenbuehelia grisea.</title>
        <authorList>
            <person name="Weaver J.A."/>
            <person name="Alberti F."/>
        </authorList>
    </citation>
    <scope>NUCLEOTIDE SEQUENCE [LARGE SCALE GENOMIC DNA]</scope>
    <source>
        <strain evidence="2">T-177</strain>
    </source>
</reference>
<accession>A0ABR3JMU9</accession>
<protein>
    <submittedName>
        <fullName evidence="1">Uncharacterized protein</fullName>
    </submittedName>
</protein>
<evidence type="ECO:0000313" key="1">
    <source>
        <dbReference type="EMBL" id="KAL0956842.1"/>
    </source>
</evidence>
<dbReference type="EMBL" id="JASNQZ010000006">
    <property type="protein sequence ID" value="KAL0956842.1"/>
    <property type="molecule type" value="Genomic_DNA"/>
</dbReference>
<proteinExistence type="predicted"/>
<keyword evidence="2" id="KW-1185">Reference proteome</keyword>
<comment type="caution">
    <text evidence="1">The sequence shown here is derived from an EMBL/GenBank/DDBJ whole genome shotgun (WGS) entry which is preliminary data.</text>
</comment>
<organism evidence="1 2">
    <name type="scientific">Hohenbuehelia grisea</name>
    <dbReference type="NCBI Taxonomy" id="104357"/>
    <lineage>
        <taxon>Eukaryota</taxon>
        <taxon>Fungi</taxon>
        <taxon>Dikarya</taxon>
        <taxon>Basidiomycota</taxon>
        <taxon>Agaricomycotina</taxon>
        <taxon>Agaricomycetes</taxon>
        <taxon>Agaricomycetidae</taxon>
        <taxon>Agaricales</taxon>
        <taxon>Pleurotineae</taxon>
        <taxon>Pleurotaceae</taxon>
        <taxon>Hohenbuehelia</taxon>
    </lineage>
</organism>
<evidence type="ECO:0000313" key="2">
    <source>
        <dbReference type="Proteomes" id="UP001556367"/>
    </source>
</evidence>